<proteinExistence type="predicted"/>
<gene>
    <name evidence="4" type="primary">LOC105877036</name>
</gene>
<evidence type="ECO:0000259" key="3">
    <source>
        <dbReference type="PROSITE" id="PS51304"/>
    </source>
</evidence>
<dbReference type="InterPro" id="IPR001079">
    <property type="entry name" value="Galectin_CRD"/>
</dbReference>
<reference evidence="4" key="1">
    <citation type="submission" date="2016-12" db="EMBL/GenBank/DDBJ databases">
        <title>Mouse lemur reference genome and diversity panel.</title>
        <authorList>
            <person name="Harris R."/>
            <person name="Larsen P."/>
            <person name="Liu Y."/>
            <person name="Hughes D.S."/>
            <person name="Murali S."/>
            <person name="Raveendran M."/>
            <person name="Korchina V."/>
            <person name="Wang M."/>
            <person name="Jhangiani S."/>
            <person name="Bandaranaike D."/>
            <person name="Bellair M."/>
            <person name="Blankenburg K."/>
            <person name="Chao H."/>
            <person name="Dahdouli M."/>
            <person name="Dinh H."/>
            <person name="Doddapaneni H."/>
            <person name="English A."/>
            <person name="Firestine M."/>
            <person name="Gnanaolivu R."/>
            <person name="Gross S."/>
            <person name="Hernandez B."/>
            <person name="Javaid M."/>
            <person name="Jayaseelan J."/>
            <person name="Jones J."/>
            <person name="Khan Z."/>
            <person name="Kovar C."/>
            <person name="Kurapati P."/>
            <person name="Le B."/>
            <person name="Lee S."/>
            <person name="Li M."/>
            <person name="Mathew T."/>
            <person name="Narasimhan A."/>
            <person name="Ngo D."/>
            <person name="Nguyen L."/>
            <person name="Okwuonu G."/>
            <person name="Ongeri F."/>
            <person name="Osuji N."/>
            <person name="Pu L.-L."/>
            <person name="Puazo M."/>
            <person name="Quiroz J."/>
            <person name="Raj R."/>
            <person name="Rajbhandari K."/>
            <person name="Reid J.G."/>
            <person name="Santibanez J."/>
            <person name="Sexton D."/>
            <person name="Skinner E."/>
            <person name="Vee V."/>
            <person name="Weissenberger G."/>
            <person name="Wu Y."/>
            <person name="Xin Y."/>
            <person name="Han Y."/>
            <person name="Campbell C."/>
            <person name="Brown A."/>
            <person name="Sullivan B."/>
            <person name="Shelton J."/>
            <person name="Brown S."/>
            <person name="Dudchenko O."/>
            <person name="Machol I."/>
            <person name="Durand N."/>
            <person name="Shamim M."/>
            <person name="Lieberman A."/>
            <person name="Muzny D.M."/>
            <person name="Richards S."/>
            <person name="Yoder A."/>
            <person name="Worley K.C."/>
            <person name="Rogers J."/>
            <person name="Gibbs R.A."/>
        </authorList>
    </citation>
    <scope>NUCLEOTIDE SEQUENCE [LARGE SCALE GENOMIC DNA]</scope>
</reference>
<dbReference type="PANTHER" id="PTHR11346:SF15">
    <property type="entry name" value="PLACENTAL PROTEIN 13-LIKE"/>
    <property type="match status" value="1"/>
</dbReference>
<sequence>MSCLQVPHTQCVSFSVGSCVIIKGTPPVSFDKDPQLQVDFHTGTNDKSDIAFHFRVYFGRHVVMNSFEEGGWKHEVRLTHMPFAQGRAFELRILVLHDEYQVVVNGQHYFGFAHRLKPESVKMVHVWRDVSLTSVNVVPGR</sequence>
<keyword evidence="1 2" id="KW-0430">Lectin</keyword>
<dbReference type="PROSITE" id="PS51304">
    <property type="entry name" value="GALECTIN"/>
    <property type="match status" value="1"/>
</dbReference>
<dbReference type="PANTHER" id="PTHR11346">
    <property type="entry name" value="GALECTIN"/>
    <property type="match status" value="1"/>
</dbReference>
<keyword evidence="5" id="KW-1185">Reference proteome</keyword>
<reference evidence="4" key="3">
    <citation type="submission" date="2025-09" db="UniProtKB">
        <authorList>
            <consortium name="Ensembl"/>
        </authorList>
    </citation>
    <scope>IDENTIFICATION</scope>
</reference>
<dbReference type="Proteomes" id="UP000694394">
    <property type="component" value="Chromosome 22"/>
</dbReference>
<name>A0A8C5XWL9_MICMU</name>
<reference evidence="4" key="2">
    <citation type="submission" date="2025-08" db="UniProtKB">
        <authorList>
            <consortium name="Ensembl"/>
        </authorList>
    </citation>
    <scope>IDENTIFICATION</scope>
</reference>
<evidence type="ECO:0000256" key="2">
    <source>
        <dbReference type="RuleBase" id="RU102079"/>
    </source>
</evidence>
<evidence type="ECO:0000256" key="1">
    <source>
        <dbReference type="ARBA" id="ARBA00022734"/>
    </source>
</evidence>
<dbReference type="SUPFAM" id="SSF49899">
    <property type="entry name" value="Concanavalin A-like lectins/glucanases"/>
    <property type="match status" value="1"/>
</dbReference>
<feature type="domain" description="Galectin" evidence="3">
    <location>
        <begin position="6"/>
        <end position="138"/>
    </location>
</feature>
<dbReference type="SMART" id="SM00276">
    <property type="entry name" value="GLECT"/>
    <property type="match status" value="1"/>
</dbReference>
<dbReference type="CDD" id="cd00070">
    <property type="entry name" value="GLECT"/>
    <property type="match status" value="1"/>
</dbReference>
<dbReference type="GO" id="GO:0030246">
    <property type="term" value="F:carbohydrate binding"/>
    <property type="evidence" value="ECO:0007669"/>
    <property type="project" value="UniProtKB-UniRule"/>
</dbReference>
<dbReference type="Gene3D" id="2.60.120.200">
    <property type="match status" value="1"/>
</dbReference>
<organism evidence="4 5">
    <name type="scientific">Microcebus murinus</name>
    <name type="common">Gray mouse lemur</name>
    <name type="synonym">Lemur murinus</name>
    <dbReference type="NCBI Taxonomy" id="30608"/>
    <lineage>
        <taxon>Eukaryota</taxon>
        <taxon>Metazoa</taxon>
        <taxon>Chordata</taxon>
        <taxon>Craniata</taxon>
        <taxon>Vertebrata</taxon>
        <taxon>Euteleostomi</taxon>
        <taxon>Mammalia</taxon>
        <taxon>Eutheria</taxon>
        <taxon>Euarchontoglires</taxon>
        <taxon>Primates</taxon>
        <taxon>Strepsirrhini</taxon>
        <taxon>Lemuriformes</taxon>
        <taxon>Cheirogaleidae</taxon>
        <taxon>Microcebus</taxon>
    </lineage>
</organism>
<dbReference type="Ensembl" id="ENSMICT00000067530.1">
    <property type="protein sequence ID" value="ENSMICP00000042626.1"/>
    <property type="gene ID" value="ENSMICG00000043068.1"/>
</dbReference>
<dbReference type="AlphaFoldDB" id="A0A8C5XWL9"/>
<dbReference type="InterPro" id="IPR013320">
    <property type="entry name" value="ConA-like_dom_sf"/>
</dbReference>
<evidence type="ECO:0000313" key="5">
    <source>
        <dbReference type="Proteomes" id="UP000694394"/>
    </source>
</evidence>
<dbReference type="EMBL" id="ABDC03026950">
    <property type="status" value="NOT_ANNOTATED_CDS"/>
    <property type="molecule type" value="Genomic_DNA"/>
</dbReference>
<dbReference type="GeneTree" id="ENSGT00940000162909"/>
<dbReference type="SMART" id="SM00908">
    <property type="entry name" value="Gal-bind_lectin"/>
    <property type="match status" value="1"/>
</dbReference>
<dbReference type="Pfam" id="PF00337">
    <property type="entry name" value="Gal-bind_lectin"/>
    <property type="match status" value="1"/>
</dbReference>
<protein>
    <recommendedName>
        <fullName evidence="2">Galectin</fullName>
    </recommendedName>
</protein>
<dbReference type="InterPro" id="IPR044156">
    <property type="entry name" value="Galectin-like"/>
</dbReference>
<evidence type="ECO:0000313" key="4">
    <source>
        <dbReference type="Ensembl" id="ENSMICP00000042626.1"/>
    </source>
</evidence>
<accession>A0A8C5XWL9</accession>